<feature type="compositionally biased region" description="Gly residues" evidence="1">
    <location>
        <begin position="210"/>
        <end position="224"/>
    </location>
</feature>
<gene>
    <name evidence="3" type="ORF">GCM10022254_34190</name>
</gene>
<dbReference type="InterPro" id="IPR058627">
    <property type="entry name" value="MdtA-like_C"/>
</dbReference>
<keyword evidence="4" id="KW-1185">Reference proteome</keyword>
<organism evidence="3 4">
    <name type="scientific">Actinomadura meridiana</name>
    <dbReference type="NCBI Taxonomy" id="559626"/>
    <lineage>
        <taxon>Bacteria</taxon>
        <taxon>Bacillati</taxon>
        <taxon>Actinomycetota</taxon>
        <taxon>Actinomycetes</taxon>
        <taxon>Streptosporangiales</taxon>
        <taxon>Thermomonosporaceae</taxon>
        <taxon>Actinomadura</taxon>
    </lineage>
</organism>
<dbReference type="Gene3D" id="2.40.50.100">
    <property type="match status" value="1"/>
</dbReference>
<evidence type="ECO:0000313" key="3">
    <source>
        <dbReference type="EMBL" id="GAA4232937.1"/>
    </source>
</evidence>
<reference evidence="4" key="1">
    <citation type="journal article" date="2019" name="Int. J. Syst. Evol. Microbiol.">
        <title>The Global Catalogue of Microorganisms (GCM) 10K type strain sequencing project: providing services to taxonomists for standard genome sequencing and annotation.</title>
        <authorList>
            <consortium name="The Broad Institute Genomics Platform"/>
            <consortium name="The Broad Institute Genome Sequencing Center for Infectious Disease"/>
            <person name="Wu L."/>
            <person name="Ma J."/>
        </authorList>
    </citation>
    <scope>NUCLEOTIDE SEQUENCE [LARGE SCALE GENOMIC DNA]</scope>
    <source>
        <strain evidence="4">JCM 17440</strain>
    </source>
</reference>
<dbReference type="Gene3D" id="2.40.420.20">
    <property type="match status" value="1"/>
</dbReference>
<name>A0ABP8C486_9ACTN</name>
<dbReference type="RefSeq" id="WP_344897390.1">
    <property type="nucleotide sequence ID" value="NZ_BAABAS010000006.1"/>
</dbReference>
<dbReference type="SUPFAM" id="SSF51230">
    <property type="entry name" value="Single hybrid motif"/>
    <property type="match status" value="1"/>
</dbReference>
<proteinExistence type="predicted"/>
<dbReference type="InterPro" id="IPR011053">
    <property type="entry name" value="Single_hybrid_motif"/>
</dbReference>
<dbReference type="EMBL" id="BAABAS010000006">
    <property type="protein sequence ID" value="GAA4232937.1"/>
    <property type="molecule type" value="Genomic_DNA"/>
</dbReference>
<feature type="compositionally biased region" description="Basic and acidic residues" evidence="1">
    <location>
        <begin position="306"/>
        <end position="316"/>
    </location>
</feature>
<dbReference type="PANTHER" id="PTHR30469">
    <property type="entry name" value="MULTIDRUG RESISTANCE PROTEIN MDTA"/>
    <property type="match status" value="1"/>
</dbReference>
<feature type="compositionally biased region" description="Gly residues" evidence="1">
    <location>
        <begin position="329"/>
        <end position="339"/>
    </location>
</feature>
<comment type="caution">
    <text evidence="3">The sequence shown here is derived from an EMBL/GenBank/DDBJ whole genome shotgun (WGS) entry which is preliminary data.</text>
</comment>
<feature type="domain" description="Multidrug resistance protein MdtA-like C-terminal permuted SH3" evidence="2">
    <location>
        <begin position="257"/>
        <end position="310"/>
    </location>
</feature>
<dbReference type="Pfam" id="PF25967">
    <property type="entry name" value="RND-MFP_C"/>
    <property type="match status" value="1"/>
</dbReference>
<dbReference type="Proteomes" id="UP001501710">
    <property type="component" value="Unassembled WGS sequence"/>
</dbReference>
<feature type="region of interest" description="Disordered" evidence="1">
    <location>
        <begin position="197"/>
        <end position="227"/>
    </location>
</feature>
<evidence type="ECO:0000256" key="1">
    <source>
        <dbReference type="SAM" id="MobiDB-lite"/>
    </source>
</evidence>
<evidence type="ECO:0000259" key="2">
    <source>
        <dbReference type="Pfam" id="PF25967"/>
    </source>
</evidence>
<feature type="region of interest" description="Disordered" evidence="1">
    <location>
        <begin position="306"/>
        <end position="339"/>
    </location>
</feature>
<sequence length="339" mass="34480">MFRVGNRLAKAGIIVAVLGVVGGTGWLAGNGAAEPPAPSDPLPSVDLSAKVVTVEKGTIVSRITVDAVVRADPPVPVRVTKAGTVSAVRHKNGQRVNKGEPLLTVKVPPEDEKAKPTTIAVTAPTSGRISGLSATVGQELNPSDTVAQLDRGRYQAVATISSKEIYKLYNRPESIKMAIDHGPAPFTCRLLAYGAGVSNTPPAGQPEGPPGGGGTDDGSGGGGGDDVEVTCRIPTRQKVFAGIRGKMAITTDSVTGAVVIPLSAVLGEASKGKVTVVGDNGERQVRDVRLGINDGKRVEVVDGLEPGDKILDRAPDDAAFDAPAPPPENGGGAPVEGGP</sequence>
<protein>
    <recommendedName>
        <fullName evidence="2">Multidrug resistance protein MdtA-like C-terminal permuted SH3 domain-containing protein</fullName>
    </recommendedName>
</protein>
<evidence type="ECO:0000313" key="4">
    <source>
        <dbReference type="Proteomes" id="UP001501710"/>
    </source>
</evidence>
<accession>A0ABP8C486</accession>